<evidence type="ECO:0000313" key="1">
    <source>
        <dbReference type="EMBL" id="MBD2547922.1"/>
    </source>
</evidence>
<accession>A0ABR8EQS0</accession>
<comment type="caution">
    <text evidence="1">The sequence shown here is derived from an EMBL/GenBank/DDBJ whole genome shotgun (WGS) entry which is preliminary data.</text>
</comment>
<reference evidence="1 2" key="1">
    <citation type="journal article" date="2020" name="ISME J.">
        <title>Comparative genomics reveals insights into cyanobacterial evolution and habitat adaptation.</title>
        <authorList>
            <person name="Chen M.Y."/>
            <person name="Teng W.K."/>
            <person name="Zhao L."/>
            <person name="Hu C.X."/>
            <person name="Zhou Y.K."/>
            <person name="Han B.P."/>
            <person name="Song L.R."/>
            <person name="Shu W.S."/>
        </authorList>
    </citation>
    <scope>NUCLEOTIDE SEQUENCE [LARGE SCALE GENOMIC DNA]</scope>
    <source>
        <strain evidence="1 2">FACHB-1370</strain>
    </source>
</reference>
<proteinExistence type="predicted"/>
<keyword evidence="2" id="KW-1185">Reference proteome</keyword>
<gene>
    <name evidence="1" type="ORF">H6G72_29710</name>
</gene>
<protein>
    <submittedName>
        <fullName evidence="1">Uncharacterized protein</fullName>
    </submittedName>
</protein>
<organism evidence="1 2">
    <name type="scientific">Planktothricoides raciborskii FACHB-1370</name>
    <dbReference type="NCBI Taxonomy" id="2949576"/>
    <lineage>
        <taxon>Bacteria</taxon>
        <taxon>Bacillati</taxon>
        <taxon>Cyanobacteriota</taxon>
        <taxon>Cyanophyceae</taxon>
        <taxon>Oscillatoriophycideae</taxon>
        <taxon>Oscillatoriales</taxon>
        <taxon>Oscillatoriaceae</taxon>
        <taxon>Planktothricoides</taxon>
    </lineage>
</organism>
<dbReference type="EMBL" id="JACJSK010000111">
    <property type="protein sequence ID" value="MBD2547922.1"/>
    <property type="molecule type" value="Genomic_DNA"/>
</dbReference>
<dbReference type="Proteomes" id="UP000641954">
    <property type="component" value="Unassembled WGS sequence"/>
</dbReference>
<sequence length="51" mass="5897">MLQKTWDSILVFLVFLLFLLVVRSRFGVADAISLCSYSETTLSKIHIARFF</sequence>
<evidence type="ECO:0000313" key="2">
    <source>
        <dbReference type="Proteomes" id="UP000641954"/>
    </source>
</evidence>
<dbReference type="RefSeq" id="WP_156332081.1">
    <property type="nucleotide sequence ID" value="NZ_JACJSK010000111.1"/>
</dbReference>
<name>A0ABR8EQS0_9CYAN</name>